<reference evidence="1" key="1">
    <citation type="submission" date="2014-09" db="EMBL/GenBank/DDBJ databases">
        <authorList>
            <person name="Magalhaes I.L.F."/>
            <person name="Oliveira U."/>
            <person name="Santos F.R."/>
            <person name="Vidigal T.H.D.A."/>
            <person name="Brescovit A.D."/>
            <person name="Santos A.J."/>
        </authorList>
    </citation>
    <scope>NUCLEOTIDE SEQUENCE</scope>
    <source>
        <tissue evidence="1">Shoot tissue taken approximately 20 cm above the soil surface</tissue>
    </source>
</reference>
<evidence type="ECO:0000313" key="1">
    <source>
        <dbReference type="EMBL" id="JAD50686.1"/>
    </source>
</evidence>
<accession>A0A0A9AHR4</accession>
<sequence length="49" mass="5697">MNIHIYWHIVAKGGFSSMLSMFLLYSTKMLFRINDINSFVSQVQACYCS</sequence>
<protein>
    <submittedName>
        <fullName evidence="1">Uncharacterized protein</fullName>
    </submittedName>
</protein>
<organism evidence="1">
    <name type="scientific">Arundo donax</name>
    <name type="common">Giant reed</name>
    <name type="synonym">Donax arundinaceus</name>
    <dbReference type="NCBI Taxonomy" id="35708"/>
    <lineage>
        <taxon>Eukaryota</taxon>
        <taxon>Viridiplantae</taxon>
        <taxon>Streptophyta</taxon>
        <taxon>Embryophyta</taxon>
        <taxon>Tracheophyta</taxon>
        <taxon>Spermatophyta</taxon>
        <taxon>Magnoliopsida</taxon>
        <taxon>Liliopsida</taxon>
        <taxon>Poales</taxon>
        <taxon>Poaceae</taxon>
        <taxon>PACMAD clade</taxon>
        <taxon>Arundinoideae</taxon>
        <taxon>Arundineae</taxon>
        <taxon>Arundo</taxon>
    </lineage>
</organism>
<reference evidence="1" key="2">
    <citation type="journal article" date="2015" name="Data Brief">
        <title>Shoot transcriptome of the giant reed, Arundo donax.</title>
        <authorList>
            <person name="Barrero R.A."/>
            <person name="Guerrero F.D."/>
            <person name="Moolhuijzen P."/>
            <person name="Goolsby J.A."/>
            <person name="Tidwell J."/>
            <person name="Bellgard S.E."/>
            <person name="Bellgard M.I."/>
        </authorList>
    </citation>
    <scope>NUCLEOTIDE SEQUENCE</scope>
    <source>
        <tissue evidence="1">Shoot tissue taken approximately 20 cm above the soil surface</tissue>
    </source>
</reference>
<dbReference type="EMBL" id="GBRH01247209">
    <property type="protein sequence ID" value="JAD50686.1"/>
    <property type="molecule type" value="Transcribed_RNA"/>
</dbReference>
<dbReference type="AlphaFoldDB" id="A0A0A9AHR4"/>
<name>A0A0A9AHR4_ARUDO</name>
<proteinExistence type="predicted"/>